<feature type="transmembrane region" description="Helical" evidence="2">
    <location>
        <begin position="178"/>
        <end position="200"/>
    </location>
</feature>
<accession>A0A7W7VZ05</accession>
<feature type="transmembrane region" description="Helical" evidence="2">
    <location>
        <begin position="523"/>
        <end position="539"/>
    </location>
</feature>
<evidence type="ECO:0008006" key="6">
    <source>
        <dbReference type="Google" id="ProtNLM"/>
    </source>
</evidence>
<feature type="transmembrane region" description="Helical" evidence="2">
    <location>
        <begin position="492"/>
        <end position="511"/>
    </location>
</feature>
<keyword evidence="2" id="KW-0472">Membrane</keyword>
<feature type="transmembrane region" description="Helical" evidence="2">
    <location>
        <begin position="220"/>
        <end position="238"/>
    </location>
</feature>
<keyword evidence="3" id="KW-0732">Signal</keyword>
<feature type="compositionally biased region" description="Polar residues" evidence="1">
    <location>
        <begin position="660"/>
        <end position="671"/>
    </location>
</feature>
<feature type="region of interest" description="Disordered" evidence="1">
    <location>
        <begin position="45"/>
        <end position="91"/>
    </location>
</feature>
<dbReference type="EMBL" id="JACHJV010000002">
    <property type="protein sequence ID" value="MBB4928287.1"/>
    <property type="molecule type" value="Genomic_DNA"/>
</dbReference>
<feature type="compositionally biased region" description="Low complexity" evidence="1">
    <location>
        <begin position="55"/>
        <end position="82"/>
    </location>
</feature>
<protein>
    <recommendedName>
        <fullName evidence="6">Integral membrane protein</fullName>
    </recommendedName>
</protein>
<keyword evidence="2" id="KW-0812">Transmembrane</keyword>
<evidence type="ECO:0000313" key="4">
    <source>
        <dbReference type="EMBL" id="MBB4928287.1"/>
    </source>
</evidence>
<feature type="chain" id="PRO_5030932150" description="Integral membrane protein" evidence="3">
    <location>
        <begin position="48"/>
        <end position="815"/>
    </location>
</feature>
<evidence type="ECO:0000313" key="5">
    <source>
        <dbReference type="Proteomes" id="UP000540506"/>
    </source>
</evidence>
<feature type="compositionally biased region" description="Low complexity" evidence="1">
    <location>
        <begin position="641"/>
        <end position="656"/>
    </location>
</feature>
<evidence type="ECO:0000256" key="1">
    <source>
        <dbReference type="SAM" id="MobiDB-lite"/>
    </source>
</evidence>
<feature type="signal peptide" evidence="3">
    <location>
        <begin position="1"/>
        <end position="47"/>
    </location>
</feature>
<sequence length="815" mass="84878">MTALLRPAASWWSRLRLLGTARLRTAVLLAALAATTATVLTSLPAWADPAPTPSPTATSSPGPTTPTSTTAPATAPGPTASGQDAPSPEQQAQLQEILSEQQAQLTADQQDALLAARTDQLRKLLPSQGGVLSVFNVTDRYGIPIEAYTVTSDTGGITDWDLGIYNLLAELCFMVVKWAIAFCCWLIAWALSFGLAKVLLAPVMSVATSLHTRVVVEMGLPSLALAVCALLCVGRFFFGDRARGWGDAALSILIAALTTTLLASPPTLLMGTDHGAIAAARGLALEVADTILQANPAAQTKVGADITGADLARPLTDALTDSFIVQPAMLLQYGQVFDGGCATAYTSARVSQLAYEQAVTEETDKVKKATDGLTGGLVSDEKNVLLDLTGQWIGNHLGAPPMDHFEKKCVTGDVASAKKAGLDKVGGAVFLLVAALIVAALISVLAGSFLVAQARIAYDAIRGEAALIAGTIPGAGRSWLWDWCASVLRSLAQMLTSVIALAIFIVIVQALLTPAQSDWGKELTLRFLAVDIVSIAAFRRRRRIAERSRQITSAWRTKMSAGRIGGTGGSVFAAPASATIAKRPQIAKTAARVAVRSAMAGVSLAQGNPLAAIGYAMPQSIGATALMSRLATSGRTRRIPRPAARPAGRRPSTAGGSRRPAQQNTRPNPATRTDPPTIEMPAVPDPATSAPSNPPTTGTPPVPSPATATPSSTPPPTPPRRPATGMALDWSRFDTNPTSTPGSANSTGTTASTASGPAAASAPTLRRTTPRGTATRQAPTTRQTQPAPPASAHQQRLRQRLERSTRRTPPSGESR</sequence>
<proteinExistence type="predicted"/>
<dbReference type="PANTHER" id="PTHR13361">
    <property type="entry name" value="WW DOMAIN-BINDING PROTEIN 11"/>
    <property type="match status" value="1"/>
</dbReference>
<name>A0A7W7VZ05_KITKI</name>
<keyword evidence="2" id="KW-1133">Transmembrane helix</keyword>
<comment type="caution">
    <text evidence="4">The sequence shown here is derived from an EMBL/GenBank/DDBJ whole genome shotgun (WGS) entry which is preliminary data.</text>
</comment>
<feature type="compositionally biased region" description="Pro residues" evidence="1">
    <location>
        <begin position="692"/>
        <end position="704"/>
    </location>
</feature>
<feature type="compositionally biased region" description="Pro residues" evidence="1">
    <location>
        <begin position="712"/>
        <end position="721"/>
    </location>
</feature>
<feature type="transmembrane region" description="Helical" evidence="2">
    <location>
        <begin position="428"/>
        <end position="454"/>
    </location>
</feature>
<organism evidence="4 5">
    <name type="scientific">Kitasatospora kifunensis</name>
    <name type="common">Streptomyces kifunensis</name>
    <dbReference type="NCBI Taxonomy" id="58351"/>
    <lineage>
        <taxon>Bacteria</taxon>
        <taxon>Bacillati</taxon>
        <taxon>Actinomycetota</taxon>
        <taxon>Actinomycetes</taxon>
        <taxon>Kitasatosporales</taxon>
        <taxon>Streptomycetaceae</taxon>
        <taxon>Kitasatospora</taxon>
    </lineage>
</organism>
<feature type="transmembrane region" description="Helical" evidence="2">
    <location>
        <begin position="244"/>
        <end position="263"/>
    </location>
</feature>
<keyword evidence="5" id="KW-1185">Reference proteome</keyword>
<evidence type="ECO:0000256" key="2">
    <source>
        <dbReference type="SAM" id="Phobius"/>
    </source>
</evidence>
<dbReference type="AlphaFoldDB" id="A0A7W7VZ05"/>
<gene>
    <name evidence="4" type="ORF">FHR34_007382</name>
</gene>
<dbReference type="Proteomes" id="UP000540506">
    <property type="component" value="Unassembled WGS sequence"/>
</dbReference>
<reference evidence="4 5" key="1">
    <citation type="submission" date="2020-08" db="EMBL/GenBank/DDBJ databases">
        <title>Sequencing the genomes of 1000 actinobacteria strains.</title>
        <authorList>
            <person name="Klenk H.-P."/>
        </authorList>
    </citation>
    <scope>NUCLEOTIDE SEQUENCE [LARGE SCALE GENOMIC DNA]</scope>
    <source>
        <strain evidence="4 5">DSM 41654</strain>
    </source>
</reference>
<dbReference type="RefSeq" id="WP_184945321.1">
    <property type="nucleotide sequence ID" value="NZ_JACHJV010000002.1"/>
</dbReference>
<evidence type="ECO:0000256" key="3">
    <source>
        <dbReference type="SAM" id="SignalP"/>
    </source>
</evidence>
<dbReference type="PANTHER" id="PTHR13361:SF1">
    <property type="entry name" value="WW DOMAIN-BINDING PROTEIN 11"/>
    <property type="match status" value="1"/>
</dbReference>
<feature type="region of interest" description="Disordered" evidence="1">
    <location>
        <begin position="632"/>
        <end position="815"/>
    </location>
</feature>
<feature type="compositionally biased region" description="Low complexity" evidence="1">
    <location>
        <begin position="735"/>
        <end position="785"/>
    </location>
</feature>